<dbReference type="Pfam" id="PF00646">
    <property type="entry name" value="F-box"/>
    <property type="match status" value="1"/>
</dbReference>
<dbReference type="InterPro" id="IPR036047">
    <property type="entry name" value="F-box-like_dom_sf"/>
</dbReference>
<protein>
    <recommendedName>
        <fullName evidence="1">F-box domain-containing protein</fullName>
    </recommendedName>
</protein>
<evidence type="ECO:0000313" key="3">
    <source>
        <dbReference type="Proteomes" id="UP001605036"/>
    </source>
</evidence>
<evidence type="ECO:0000259" key="1">
    <source>
        <dbReference type="PROSITE" id="PS50181"/>
    </source>
</evidence>
<dbReference type="Gene3D" id="1.20.1280.50">
    <property type="match status" value="1"/>
</dbReference>
<accession>A0ABD1Y6J1</accession>
<reference evidence="2 3" key="1">
    <citation type="submission" date="2024-09" db="EMBL/GenBank/DDBJ databases">
        <title>Chromosome-scale assembly of Riccia fluitans.</title>
        <authorList>
            <person name="Paukszto L."/>
            <person name="Sawicki J."/>
            <person name="Karawczyk K."/>
            <person name="Piernik-Szablinska J."/>
            <person name="Szczecinska M."/>
            <person name="Mazdziarz M."/>
        </authorList>
    </citation>
    <scope>NUCLEOTIDE SEQUENCE [LARGE SCALE GENOMIC DNA]</scope>
    <source>
        <strain evidence="2">Rf_01</strain>
        <tissue evidence="2">Aerial parts of the thallus</tissue>
    </source>
</reference>
<feature type="domain" description="F-box" evidence="1">
    <location>
        <begin position="1"/>
        <end position="42"/>
    </location>
</feature>
<organism evidence="2 3">
    <name type="scientific">Riccia fluitans</name>
    <dbReference type="NCBI Taxonomy" id="41844"/>
    <lineage>
        <taxon>Eukaryota</taxon>
        <taxon>Viridiplantae</taxon>
        <taxon>Streptophyta</taxon>
        <taxon>Embryophyta</taxon>
        <taxon>Marchantiophyta</taxon>
        <taxon>Marchantiopsida</taxon>
        <taxon>Marchantiidae</taxon>
        <taxon>Marchantiales</taxon>
        <taxon>Ricciaceae</taxon>
        <taxon>Riccia</taxon>
    </lineage>
</organism>
<gene>
    <name evidence="2" type="ORF">R1flu_002520</name>
</gene>
<dbReference type="PANTHER" id="PTHR38926">
    <property type="entry name" value="F-BOX DOMAIN CONTAINING PROTEIN, EXPRESSED"/>
    <property type="match status" value="1"/>
</dbReference>
<sequence>MPADALVEVFKRFSVEDRLRSIPQICKAWRKATVDPGCWKFVDLKEWCTHMYRCGRSGEVIDRMIGLVVKRSCGGIEKLHVAKLQSDASLKFLARRLILLPGVAEMAGAFCVGSMMTSCGVFSNLTAIKVVHTEVTLFYFSGTLFVPQRSHKVSLVR</sequence>
<keyword evidence="3" id="KW-1185">Reference proteome</keyword>
<evidence type="ECO:0000313" key="2">
    <source>
        <dbReference type="EMBL" id="KAL2622315.1"/>
    </source>
</evidence>
<dbReference type="Proteomes" id="UP001605036">
    <property type="component" value="Unassembled WGS sequence"/>
</dbReference>
<name>A0ABD1Y6J1_9MARC</name>
<dbReference type="SUPFAM" id="SSF81383">
    <property type="entry name" value="F-box domain"/>
    <property type="match status" value="1"/>
</dbReference>
<dbReference type="PANTHER" id="PTHR38926:SF5">
    <property type="entry name" value="F-BOX AND LEUCINE-RICH REPEAT PROTEIN 6"/>
    <property type="match status" value="1"/>
</dbReference>
<comment type="caution">
    <text evidence="2">The sequence shown here is derived from an EMBL/GenBank/DDBJ whole genome shotgun (WGS) entry which is preliminary data.</text>
</comment>
<dbReference type="EMBL" id="JBHFFA010000006">
    <property type="protein sequence ID" value="KAL2622315.1"/>
    <property type="molecule type" value="Genomic_DNA"/>
</dbReference>
<dbReference type="AlphaFoldDB" id="A0ABD1Y6J1"/>
<proteinExistence type="predicted"/>
<dbReference type="PROSITE" id="PS50181">
    <property type="entry name" value="FBOX"/>
    <property type="match status" value="1"/>
</dbReference>
<dbReference type="InterPro" id="IPR001810">
    <property type="entry name" value="F-box_dom"/>
</dbReference>